<protein>
    <submittedName>
        <fullName evidence="1">Uncharacterized protein</fullName>
    </submittedName>
</protein>
<reference evidence="1 2" key="1">
    <citation type="submission" date="2007-09" db="EMBL/GenBank/DDBJ databases">
        <title>Draft genome sequence of Faecalibacterium prausnitzii M21/2.</title>
        <authorList>
            <person name="Sudarsanam P."/>
            <person name="Ley R."/>
            <person name="Guruge J."/>
            <person name="Turnbaugh P.J."/>
            <person name="Mahowald M."/>
            <person name="Liep D."/>
            <person name="Gordon J."/>
        </authorList>
    </citation>
    <scope>NUCLEOTIDE SEQUENCE [LARGE SCALE GENOMIC DNA]</scope>
    <source>
        <strain evidence="1 2">M21/2</strain>
    </source>
</reference>
<organism evidence="1 2">
    <name type="scientific">Faecalibacterium prausnitzii M21/2</name>
    <dbReference type="NCBI Taxonomy" id="411485"/>
    <lineage>
        <taxon>Bacteria</taxon>
        <taxon>Bacillati</taxon>
        <taxon>Bacillota</taxon>
        <taxon>Clostridia</taxon>
        <taxon>Eubacteriales</taxon>
        <taxon>Oscillospiraceae</taxon>
        <taxon>Faecalibacterium</taxon>
    </lineage>
</organism>
<dbReference type="AlphaFoldDB" id="A8SE45"/>
<sequence>MHSIQRRWAVVKGRIKFFAALFRRLHSGRKRKLHIRNLFHVSAT</sequence>
<gene>
    <name evidence="1" type="ORF">FAEPRAM212_02429</name>
</gene>
<dbReference type="Proteomes" id="UP000005945">
    <property type="component" value="Unassembled WGS sequence"/>
</dbReference>
<evidence type="ECO:0000313" key="2">
    <source>
        <dbReference type="Proteomes" id="UP000005945"/>
    </source>
</evidence>
<proteinExistence type="predicted"/>
<dbReference type="HOGENOM" id="CLU_3216541_0_0_9"/>
<reference evidence="1 2" key="2">
    <citation type="submission" date="2007-09" db="EMBL/GenBank/DDBJ databases">
        <authorList>
            <person name="Fulton L."/>
            <person name="Clifton S."/>
            <person name="Fulton B."/>
            <person name="Xu J."/>
            <person name="Minx P."/>
            <person name="Pepin K.H."/>
            <person name="Johnson M."/>
            <person name="Thiruvilangam P."/>
            <person name="Bhonagiri V."/>
            <person name="Nash W.E."/>
            <person name="Mardis E.R."/>
            <person name="Wilson R.K."/>
        </authorList>
    </citation>
    <scope>NUCLEOTIDE SEQUENCE [LARGE SCALE GENOMIC DNA]</scope>
    <source>
        <strain evidence="1 2">M21/2</strain>
    </source>
</reference>
<evidence type="ECO:0000313" key="1">
    <source>
        <dbReference type="EMBL" id="EDP21101.1"/>
    </source>
</evidence>
<name>A8SE45_9FIRM</name>
<accession>A8SE45</accession>
<comment type="caution">
    <text evidence="1">The sequence shown here is derived from an EMBL/GenBank/DDBJ whole genome shotgun (WGS) entry which is preliminary data.</text>
</comment>
<dbReference type="EMBL" id="ABED02000028">
    <property type="protein sequence ID" value="EDP21101.1"/>
    <property type="molecule type" value="Genomic_DNA"/>
</dbReference>